<sequence>MVSNQRSNTESGKRESELKEVERFRGQRFEMARRRLKGGRTASGSRREEEENHR</sequence>
<feature type="region of interest" description="Disordered" evidence="1">
    <location>
        <begin position="1"/>
        <end position="54"/>
    </location>
</feature>
<feature type="compositionally biased region" description="Polar residues" evidence="1">
    <location>
        <begin position="1"/>
        <end position="10"/>
    </location>
</feature>
<dbReference type="EMBL" id="LXQA010004791">
    <property type="protein sequence ID" value="MCH83192.1"/>
    <property type="molecule type" value="Genomic_DNA"/>
</dbReference>
<evidence type="ECO:0000313" key="2">
    <source>
        <dbReference type="EMBL" id="MCH83192.1"/>
    </source>
</evidence>
<comment type="caution">
    <text evidence="2">The sequence shown here is derived from an EMBL/GenBank/DDBJ whole genome shotgun (WGS) entry which is preliminary data.</text>
</comment>
<keyword evidence="3" id="KW-1185">Reference proteome</keyword>
<accession>A0A392M6V3</accession>
<feature type="compositionally biased region" description="Basic and acidic residues" evidence="1">
    <location>
        <begin position="11"/>
        <end position="33"/>
    </location>
</feature>
<feature type="compositionally biased region" description="Basic and acidic residues" evidence="1">
    <location>
        <begin position="45"/>
        <end position="54"/>
    </location>
</feature>
<dbReference type="Proteomes" id="UP000265520">
    <property type="component" value="Unassembled WGS sequence"/>
</dbReference>
<protein>
    <submittedName>
        <fullName evidence="2">Uncharacterized protein</fullName>
    </submittedName>
</protein>
<proteinExistence type="predicted"/>
<gene>
    <name evidence="2" type="ORF">A2U01_0004009</name>
</gene>
<dbReference type="AlphaFoldDB" id="A0A392M6V3"/>
<reference evidence="2 3" key="1">
    <citation type="journal article" date="2018" name="Front. Plant Sci.">
        <title>Red Clover (Trifolium pratense) and Zigzag Clover (T. medium) - A Picture of Genomic Similarities and Differences.</title>
        <authorList>
            <person name="Dluhosova J."/>
            <person name="Istvanek J."/>
            <person name="Nedelnik J."/>
            <person name="Repkova J."/>
        </authorList>
    </citation>
    <scope>NUCLEOTIDE SEQUENCE [LARGE SCALE GENOMIC DNA]</scope>
    <source>
        <strain evidence="3">cv. 10/8</strain>
        <tissue evidence="2">Leaf</tissue>
    </source>
</reference>
<organism evidence="2 3">
    <name type="scientific">Trifolium medium</name>
    <dbReference type="NCBI Taxonomy" id="97028"/>
    <lineage>
        <taxon>Eukaryota</taxon>
        <taxon>Viridiplantae</taxon>
        <taxon>Streptophyta</taxon>
        <taxon>Embryophyta</taxon>
        <taxon>Tracheophyta</taxon>
        <taxon>Spermatophyta</taxon>
        <taxon>Magnoliopsida</taxon>
        <taxon>eudicotyledons</taxon>
        <taxon>Gunneridae</taxon>
        <taxon>Pentapetalae</taxon>
        <taxon>rosids</taxon>
        <taxon>fabids</taxon>
        <taxon>Fabales</taxon>
        <taxon>Fabaceae</taxon>
        <taxon>Papilionoideae</taxon>
        <taxon>50 kb inversion clade</taxon>
        <taxon>NPAAA clade</taxon>
        <taxon>Hologalegina</taxon>
        <taxon>IRL clade</taxon>
        <taxon>Trifolieae</taxon>
        <taxon>Trifolium</taxon>
    </lineage>
</organism>
<evidence type="ECO:0000256" key="1">
    <source>
        <dbReference type="SAM" id="MobiDB-lite"/>
    </source>
</evidence>
<evidence type="ECO:0000313" key="3">
    <source>
        <dbReference type="Proteomes" id="UP000265520"/>
    </source>
</evidence>
<name>A0A392M6V3_9FABA</name>